<name>A0A226CW52_FOLCA</name>
<dbReference type="PANTHER" id="PTHR21686:SF12">
    <property type="entry name" value="DEOXYNUCLEOTIDYLTRANSFERASE TERMINAL-INTERACTING PROTEIN 2"/>
    <property type="match status" value="1"/>
</dbReference>
<accession>A0A226CW52</accession>
<evidence type="ECO:0000256" key="1">
    <source>
        <dbReference type="ARBA" id="ARBA00004604"/>
    </source>
</evidence>
<comment type="subcellular location">
    <subcellularLocation>
        <location evidence="1">Nucleus</location>
        <location evidence="1">Nucleolus</location>
    </subcellularLocation>
</comment>
<feature type="compositionally biased region" description="Basic and acidic residues" evidence="3">
    <location>
        <begin position="1"/>
        <end position="35"/>
    </location>
</feature>
<dbReference type="InterPro" id="IPR014810">
    <property type="entry name" value="Fcf2_C"/>
</dbReference>
<dbReference type="GO" id="GO:0016740">
    <property type="term" value="F:transferase activity"/>
    <property type="evidence" value="ECO:0007669"/>
    <property type="project" value="UniProtKB-KW"/>
</dbReference>
<dbReference type="GO" id="GO:0006396">
    <property type="term" value="P:RNA processing"/>
    <property type="evidence" value="ECO:0007669"/>
    <property type="project" value="TreeGrafter"/>
</dbReference>
<proteinExistence type="predicted"/>
<gene>
    <name evidence="5" type="ORF">Fcan01_28013</name>
</gene>
<protein>
    <submittedName>
        <fullName evidence="5">Deoxynucleotidyltransferase terminal-interacting protein 2</fullName>
    </submittedName>
</protein>
<evidence type="ECO:0000313" key="6">
    <source>
        <dbReference type="Proteomes" id="UP000198287"/>
    </source>
</evidence>
<evidence type="ECO:0000259" key="4">
    <source>
        <dbReference type="Pfam" id="PF08698"/>
    </source>
</evidence>
<dbReference type="GO" id="GO:0005730">
    <property type="term" value="C:nucleolus"/>
    <property type="evidence" value="ECO:0007669"/>
    <property type="project" value="UniProtKB-SubCell"/>
</dbReference>
<evidence type="ECO:0000313" key="5">
    <source>
        <dbReference type="EMBL" id="OXA37213.1"/>
    </source>
</evidence>
<sequence length="195" mass="21960">MKVQELKMISHDNSHLKKNKSDTVQKKRSDPERIVVQRKTRSNFIPKIDPELLNLTSSSSSRKLSSRSTSALYSSPSCKLSLLDNPTSDPTPLLGRRRVAAAKKKARAATKGPLWFGMKAPEMTEERKNDLAAMKLRGALDTKSFYKRNSSLAAHPKHFQIGKIVETKADFYNSRLTKKQRKATIAEEFMAELNG</sequence>
<dbReference type="GO" id="GO:0003723">
    <property type="term" value="F:RNA binding"/>
    <property type="evidence" value="ECO:0007669"/>
    <property type="project" value="TreeGrafter"/>
</dbReference>
<keyword evidence="5" id="KW-0808">Transferase</keyword>
<dbReference type="AlphaFoldDB" id="A0A226CW52"/>
<dbReference type="OrthoDB" id="427886at2759"/>
<evidence type="ECO:0000256" key="3">
    <source>
        <dbReference type="SAM" id="MobiDB-lite"/>
    </source>
</evidence>
<dbReference type="PANTHER" id="PTHR21686">
    <property type="entry name" value="DEOXYNUCLEOTIDYLTRANSFERASE TERMINAL-INTERACTING PROTEIN 2"/>
    <property type="match status" value="1"/>
</dbReference>
<dbReference type="InterPro" id="IPR039883">
    <property type="entry name" value="Fcf2/DNTTIP2"/>
</dbReference>
<keyword evidence="6" id="KW-1185">Reference proteome</keyword>
<feature type="region of interest" description="Disordered" evidence="3">
    <location>
        <begin position="1"/>
        <end position="42"/>
    </location>
</feature>
<dbReference type="Pfam" id="PF08698">
    <property type="entry name" value="Fcf2"/>
    <property type="match status" value="1"/>
</dbReference>
<evidence type="ECO:0000256" key="2">
    <source>
        <dbReference type="ARBA" id="ARBA00023242"/>
    </source>
</evidence>
<dbReference type="STRING" id="158441.A0A226CW52"/>
<reference evidence="5 6" key="1">
    <citation type="submission" date="2015-12" db="EMBL/GenBank/DDBJ databases">
        <title>The genome of Folsomia candida.</title>
        <authorList>
            <person name="Faddeeva A."/>
            <person name="Derks M.F."/>
            <person name="Anvar Y."/>
            <person name="Smit S."/>
            <person name="Van Straalen N."/>
            <person name="Roelofs D."/>
        </authorList>
    </citation>
    <scope>NUCLEOTIDE SEQUENCE [LARGE SCALE GENOMIC DNA]</scope>
    <source>
        <strain evidence="5 6">VU population</strain>
        <tissue evidence="5">Whole body</tissue>
    </source>
</reference>
<feature type="domain" description="Fcf2 pre-rRNA processing C-terminal" evidence="4">
    <location>
        <begin position="108"/>
        <end position="192"/>
    </location>
</feature>
<comment type="caution">
    <text evidence="5">The sequence shown here is derived from an EMBL/GenBank/DDBJ whole genome shotgun (WGS) entry which is preliminary data.</text>
</comment>
<dbReference type="Proteomes" id="UP000198287">
    <property type="component" value="Unassembled WGS sequence"/>
</dbReference>
<organism evidence="5 6">
    <name type="scientific">Folsomia candida</name>
    <name type="common">Springtail</name>
    <dbReference type="NCBI Taxonomy" id="158441"/>
    <lineage>
        <taxon>Eukaryota</taxon>
        <taxon>Metazoa</taxon>
        <taxon>Ecdysozoa</taxon>
        <taxon>Arthropoda</taxon>
        <taxon>Hexapoda</taxon>
        <taxon>Collembola</taxon>
        <taxon>Entomobryomorpha</taxon>
        <taxon>Isotomoidea</taxon>
        <taxon>Isotomidae</taxon>
        <taxon>Proisotominae</taxon>
        <taxon>Folsomia</taxon>
    </lineage>
</organism>
<keyword evidence="2" id="KW-0539">Nucleus</keyword>
<dbReference type="EMBL" id="LNIX01000062">
    <property type="protein sequence ID" value="OXA37213.1"/>
    <property type="molecule type" value="Genomic_DNA"/>
</dbReference>